<dbReference type="Proteomes" id="UP000694255">
    <property type="component" value="Unassembled WGS sequence"/>
</dbReference>
<keyword evidence="2" id="KW-0812">Transmembrane</keyword>
<reference evidence="3 4" key="1">
    <citation type="journal article" date="2021" name="DNA Res.">
        <title>Genome analysis of Candida subhashii reveals its hybrid nature and dual mitochondrial genome conformations.</title>
        <authorList>
            <person name="Mixao V."/>
            <person name="Hegedusova E."/>
            <person name="Saus E."/>
            <person name="Pryszcz L.P."/>
            <person name="Cillingova A."/>
            <person name="Nosek J."/>
            <person name="Gabaldon T."/>
        </authorList>
    </citation>
    <scope>NUCLEOTIDE SEQUENCE [LARGE SCALE GENOMIC DNA]</scope>
    <source>
        <strain evidence="3 4">CBS 10753</strain>
    </source>
</reference>
<evidence type="ECO:0000256" key="1">
    <source>
        <dbReference type="SAM" id="MobiDB-lite"/>
    </source>
</evidence>
<feature type="compositionally biased region" description="Polar residues" evidence="1">
    <location>
        <begin position="63"/>
        <end position="84"/>
    </location>
</feature>
<keyword evidence="2" id="KW-0472">Membrane</keyword>
<comment type="caution">
    <text evidence="3">The sequence shown here is derived from an EMBL/GenBank/DDBJ whole genome shotgun (WGS) entry which is preliminary data.</text>
</comment>
<protein>
    <submittedName>
        <fullName evidence="3">Uncharacterized protein</fullName>
    </submittedName>
</protein>
<organism evidence="3 4">
    <name type="scientific">[Candida] subhashii</name>
    <dbReference type="NCBI Taxonomy" id="561895"/>
    <lineage>
        <taxon>Eukaryota</taxon>
        <taxon>Fungi</taxon>
        <taxon>Dikarya</taxon>
        <taxon>Ascomycota</taxon>
        <taxon>Saccharomycotina</taxon>
        <taxon>Pichiomycetes</taxon>
        <taxon>Debaryomycetaceae</taxon>
        <taxon>Spathaspora</taxon>
    </lineage>
</organism>
<dbReference type="EMBL" id="JAGSYN010000144">
    <property type="protein sequence ID" value="KAG7663160.1"/>
    <property type="molecule type" value="Genomic_DNA"/>
</dbReference>
<feature type="compositionally biased region" description="Low complexity" evidence="1">
    <location>
        <begin position="220"/>
        <end position="235"/>
    </location>
</feature>
<dbReference type="Pfam" id="PF12273">
    <property type="entry name" value="RCR"/>
    <property type="match status" value="1"/>
</dbReference>
<name>A0A8J5QVU9_9ASCO</name>
<dbReference type="RefSeq" id="XP_049263392.1">
    <property type="nucleotide sequence ID" value="XM_049407184.1"/>
</dbReference>
<feature type="compositionally biased region" description="Polar residues" evidence="1">
    <location>
        <begin position="159"/>
        <end position="174"/>
    </location>
</feature>
<evidence type="ECO:0000313" key="4">
    <source>
        <dbReference type="Proteomes" id="UP000694255"/>
    </source>
</evidence>
<feature type="compositionally biased region" description="Basic and acidic residues" evidence="1">
    <location>
        <begin position="201"/>
        <end position="219"/>
    </location>
</feature>
<accession>A0A8J5QVU9</accession>
<keyword evidence="4" id="KW-1185">Reference proteome</keyword>
<sequence>MYINNPSDHTIELSKRQGSGSTGVGYIFLAVTLAAGVMMSIAITVRTNKKRKEIGKPPIYGTSWITPPSYRQSQNQYNQPSVRQQTRDPELPSSYVPTYSEKTNETDLGYYDSEGKFHLNPNAKVPFPPPVHPKPSSLNSNDRIVVSDSIGGGDDNIVNDENSINQSDRYSNESTPPPPPSPPPFSALPITPFPGGYTESHSVEERRSESEPNREEETRTSTVANINSTTTTTDSAVKKNEIST</sequence>
<keyword evidence="2" id="KW-1133">Transmembrane helix</keyword>
<dbReference type="PANTHER" id="PTHR28187:SF1">
    <property type="entry name" value="PROTEIN RCR1-RELATED"/>
    <property type="match status" value="1"/>
</dbReference>
<dbReference type="PANTHER" id="PTHR28187">
    <property type="entry name" value="PROTEIN RCR1-RELATED"/>
    <property type="match status" value="1"/>
</dbReference>
<dbReference type="InterPro" id="IPR020999">
    <property type="entry name" value="Chitin_synth_reg_RCR"/>
</dbReference>
<feature type="compositionally biased region" description="Low complexity" evidence="1">
    <location>
        <begin position="187"/>
        <end position="200"/>
    </location>
</feature>
<evidence type="ECO:0000313" key="3">
    <source>
        <dbReference type="EMBL" id="KAG7663160.1"/>
    </source>
</evidence>
<proteinExistence type="predicted"/>
<dbReference type="GeneID" id="73470139"/>
<dbReference type="GO" id="GO:0016192">
    <property type="term" value="P:vesicle-mediated transport"/>
    <property type="evidence" value="ECO:0007669"/>
    <property type="project" value="TreeGrafter"/>
</dbReference>
<dbReference type="AlphaFoldDB" id="A0A8J5QVU9"/>
<dbReference type="OrthoDB" id="4088875at2759"/>
<feature type="region of interest" description="Disordered" evidence="1">
    <location>
        <begin position="57"/>
        <end position="244"/>
    </location>
</feature>
<evidence type="ECO:0000256" key="2">
    <source>
        <dbReference type="SAM" id="Phobius"/>
    </source>
</evidence>
<gene>
    <name evidence="3" type="ORF">J8A68_003338</name>
</gene>
<feature type="compositionally biased region" description="Pro residues" evidence="1">
    <location>
        <begin position="175"/>
        <end position="186"/>
    </location>
</feature>
<feature type="transmembrane region" description="Helical" evidence="2">
    <location>
        <begin position="23"/>
        <end position="45"/>
    </location>
</feature>